<evidence type="ECO:0000259" key="5">
    <source>
        <dbReference type="Pfam" id="PF25989"/>
    </source>
</evidence>
<accession>A0A5J6WGW1</accession>
<dbReference type="OrthoDB" id="9806939at2"/>
<dbReference type="PANTHER" id="PTHR30469:SF15">
    <property type="entry name" value="HLYD FAMILY OF SECRETION PROTEINS"/>
    <property type="match status" value="1"/>
</dbReference>
<organism evidence="6 7">
    <name type="scientific">Moritella marina ATCC 15381</name>
    <dbReference type="NCBI Taxonomy" id="1202962"/>
    <lineage>
        <taxon>Bacteria</taxon>
        <taxon>Pseudomonadati</taxon>
        <taxon>Pseudomonadota</taxon>
        <taxon>Gammaproteobacteria</taxon>
        <taxon>Alteromonadales</taxon>
        <taxon>Moritellaceae</taxon>
        <taxon>Moritella</taxon>
    </lineage>
</organism>
<dbReference type="InterPro" id="IPR006143">
    <property type="entry name" value="RND_pump_MFP"/>
</dbReference>
<dbReference type="NCBIfam" id="TIGR01730">
    <property type="entry name" value="RND_mfp"/>
    <property type="match status" value="1"/>
</dbReference>
<sequence>MILYFSKPLLYVLLLVLLSPVILHAAPDKESDSQLQHSGPPPMLVEVSLITRGIAEPMVELVGSIRYARVSRVAAEVGGIVDTIHFTAGARVNAGQPLVKLRSDLLEARLAGTRANHRQAQLELERADKDLRRIKALFADKSVSESLYDENYYRVLAQKKRVIALKAILDYQQLQIQKTQINAPFDGLVQAKLTEQGEWVAAGGKVAVIADDQQLEVEVDVQRHLLDFLEAGRQISVRSAGQDYTGLFVNFLPQGNIATRSFTVKLKLEQAQGLIAGMQAYVSLPSGSKINSFLVPRDAVINQFGKQIVFLAVEGKAKMVTVQILGHQGMLVAVKGPGLTDDQQVVTKGNERIRDGQAIRF</sequence>
<dbReference type="PANTHER" id="PTHR30469">
    <property type="entry name" value="MULTIDRUG RESISTANCE PROTEIN MDTA"/>
    <property type="match status" value="1"/>
</dbReference>
<name>A0A5J6WGW1_MORMI</name>
<keyword evidence="7" id="KW-1185">Reference proteome</keyword>
<protein>
    <submittedName>
        <fullName evidence="6">Efflux RND transporter periplasmic adaptor subunit</fullName>
    </submittedName>
</protein>
<dbReference type="KEGG" id="mmaa:FR932_05365"/>
<dbReference type="Gene3D" id="2.40.50.100">
    <property type="match status" value="1"/>
</dbReference>
<feature type="signal peptide" evidence="3">
    <location>
        <begin position="1"/>
        <end position="25"/>
    </location>
</feature>
<dbReference type="GO" id="GO:0015562">
    <property type="term" value="F:efflux transmembrane transporter activity"/>
    <property type="evidence" value="ECO:0007669"/>
    <property type="project" value="TreeGrafter"/>
</dbReference>
<dbReference type="Gene3D" id="1.10.287.470">
    <property type="entry name" value="Helix hairpin bin"/>
    <property type="match status" value="1"/>
</dbReference>
<evidence type="ECO:0000313" key="7">
    <source>
        <dbReference type="Proteomes" id="UP000327424"/>
    </source>
</evidence>
<dbReference type="EMBL" id="CP044399">
    <property type="protein sequence ID" value="QFI37296.1"/>
    <property type="molecule type" value="Genomic_DNA"/>
</dbReference>
<dbReference type="GO" id="GO:1990281">
    <property type="term" value="C:efflux pump complex"/>
    <property type="evidence" value="ECO:0007669"/>
    <property type="project" value="TreeGrafter"/>
</dbReference>
<evidence type="ECO:0000256" key="2">
    <source>
        <dbReference type="SAM" id="Coils"/>
    </source>
</evidence>
<feature type="coiled-coil region" evidence="2">
    <location>
        <begin position="110"/>
        <end position="137"/>
    </location>
</feature>
<reference evidence="6 7" key="1">
    <citation type="submission" date="2019-09" db="EMBL/GenBank/DDBJ databases">
        <title>Hybrid Assembly of the complete Genome of the Deep-Sea Bacterium Moritella marina from long Nanopore and Illumina reads.</title>
        <authorList>
            <person name="Magin S."/>
            <person name="Georgoulis A."/>
            <person name="Papadimitriou K."/>
            <person name="Iliakis G."/>
            <person name="Vorgias C.E."/>
        </authorList>
    </citation>
    <scope>NUCLEOTIDE SEQUENCE [LARGE SCALE GENOMIC DNA]</scope>
    <source>
        <strain evidence="6 7">MP-1</strain>
    </source>
</reference>
<feature type="chain" id="PRO_5023819284" evidence="3">
    <location>
        <begin position="26"/>
        <end position="361"/>
    </location>
</feature>
<proteinExistence type="inferred from homology"/>
<evidence type="ECO:0000256" key="1">
    <source>
        <dbReference type="ARBA" id="ARBA00009477"/>
    </source>
</evidence>
<gene>
    <name evidence="6" type="ORF">FR932_05365</name>
</gene>
<dbReference type="AlphaFoldDB" id="A0A5J6WGW1"/>
<dbReference type="Pfam" id="PF25989">
    <property type="entry name" value="YknX_C"/>
    <property type="match status" value="1"/>
</dbReference>
<dbReference type="Gene3D" id="2.40.420.20">
    <property type="match status" value="1"/>
</dbReference>
<dbReference type="RefSeq" id="WP_019439875.1">
    <property type="nucleotide sequence ID" value="NZ_ALOE01000004.1"/>
</dbReference>
<keyword evidence="3" id="KW-0732">Signal</keyword>
<dbReference type="InterPro" id="IPR058637">
    <property type="entry name" value="YknX-like_C"/>
</dbReference>
<feature type="domain" description="YknX-like C-terminal permuted SH3-like" evidence="5">
    <location>
        <begin position="295"/>
        <end position="360"/>
    </location>
</feature>
<dbReference type="Proteomes" id="UP000327424">
    <property type="component" value="Chromosome"/>
</dbReference>
<dbReference type="Pfam" id="PF25973">
    <property type="entry name" value="BSH_CzcB"/>
    <property type="match status" value="1"/>
</dbReference>
<comment type="similarity">
    <text evidence="1">Belongs to the membrane fusion protein (MFP) (TC 8.A.1) family.</text>
</comment>
<dbReference type="Gene3D" id="2.40.30.170">
    <property type="match status" value="1"/>
</dbReference>
<feature type="domain" description="CzcB-like barrel-sandwich hybrid" evidence="4">
    <location>
        <begin position="70"/>
        <end position="211"/>
    </location>
</feature>
<evidence type="ECO:0000259" key="4">
    <source>
        <dbReference type="Pfam" id="PF25973"/>
    </source>
</evidence>
<keyword evidence="2" id="KW-0175">Coiled coil</keyword>
<dbReference type="SUPFAM" id="SSF111369">
    <property type="entry name" value="HlyD-like secretion proteins"/>
    <property type="match status" value="1"/>
</dbReference>
<evidence type="ECO:0000313" key="6">
    <source>
        <dbReference type="EMBL" id="QFI37296.1"/>
    </source>
</evidence>
<dbReference type="InterPro" id="IPR058647">
    <property type="entry name" value="BSH_CzcB-like"/>
</dbReference>
<evidence type="ECO:0000256" key="3">
    <source>
        <dbReference type="SAM" id="SignalP"/>
    </source>
</evidence>